<dbReference type="RefSeq" id="WP_209977866.1">
    <property type="nucleotide sequence ID" value="NZ_JAGGLB010000040.1"/>
</dbReference>
<sequence>MKKKYSKAQMDYLASKEQFMQVSEQSDKRVNQLKDEGVEIGQEEMESIIERTGLHRAFNELVQSENTLINWSQTAIRNEPIFIENRGAFEALYEKLKTDQNARAAIVDLAMRLNIE</sequence>
<reference evidence="1 2" key="1">
    <citation type="submission" date="2021-03" db="EMBL/GenBank/DDBJ databases">
        <title>Genomic Encyclopedia of Type Strains, Phase IV (KMG-IV): sequencing the most valuable type-strain genomes for metagenomic binning, comparative biology and taxonomic classification.</title>
        <authorList>
            <person name="Goeker M."/>
        </authorList>
    </citation>
    <scope>NUCLEOTIDE SEQUENCE [LARGE SCALE GENOMIC DNA]</scope>
    <source>
        <strain evidence="1 2">DSM 26048</strain>
    </source>
</reference>
<dbReference type="EMBL" id="JAGGLB010000040">
    <property type="protein sequence ID" value="MBP1995911.1"/>
    <property type="molecule type" value="Genomic_DNA"/>
</dbReference>
<evidence type="ECO:0000313" key="1">
    <source>
        <dbReference type="EMBL" id="MBP1995911.1"/>
    </source>
</evidence>
<comment type="caution">
    <text evidence="1">The sequence shown here is derived from an EMBL/GenBank/DDBJ whole genome shotgun (WGS) entry which is preliminary data.</text>
</comment>
<name>A0ABS4J9H3_9BACL</name>
<accession>A0ABS4J9H3</accession>
<evidence type="ECO:0000313" key="2">
    <source>
        <dbReference type="Proteomes" id="UP001519287"/>
    </source>
</evidence>
<keyword evidence="2" id="KW-1185">Reference proteome</keyword>
<proteinExistence type="predicted"/>
<protein>
    <recommendedName>
        <fullName evidence="3">TipAS antibiotic-recognition domain-containing protein</fullName>
    </recommendedName>
</protein>
<gene>
    <name evidence="1" type="ORF">J2Z66_007553</name>
</gene>
<evidence type="ECO:0008006" key="3">
    <source>
        <dbReference type="Google" id="ProtNLM"/>
    </source>
</evidence>
<organism evidence="1 2">
    <name type="scientific">Paenibacillus eucommiae</name>
    <dbReference type="NCBI Taxonomy" id="1355755"/>
    <lineage>
        <taxon>Bacteria</taxon>
        <taxon>Bacillati</taxon>
        <taxon>Bacillota</taxon>
        <taxon>Bacilli</taxon>
        <taxon>Bacillales</taxon>
        <taxon>Paenibacillaceae</taxon>
        <taxon>Paenibacillus</taxon>
    </lineage>
</organism>
<dbReference type="Proteomes" id="UP001519287">
    <property type="component" value="Unassembled WGS sequence"/>
</dbReference>